<protein>
    <submittedName>
        <fullName evidence="2">Uncharacterized protein</fullName>
    </submittedName>
</protein>
<keyword evidence="3" id="KW-1185">Reference proteome</keyword>
<evidence type="ECO:0000313" key="2">
    <source>
        <dbReference type="EMBL" id="WNY24669.1"/>
    </source>
</evidence>
<accession>A0AA96V1F1</accession>
<proteinExistence type="predicted"/>
<evidence type="ECO:0000313" key="3">
    <source>
        <dbReference type="Proteomes" id="UP001303587"/>
    </source>
</evidence>
<dbReference type="EMBL" id="CP131060">
    <property type="protein sequence ID" value="WNY24669.1"/>
    <property type="molecule type" value="Genomic_DNA"/>
</dbReference>
<evidence type="ECO:0000256" key="1">
    <source>
        <dbReference type="SAM" id="MobiDB-lite"/>
    </source>
</evidence>
<feature type="region of interest" description="Disordered" evidence="1">
    <location>
        <begin position="26"/>
        <end position="54"/>
    </location>
</feature>
<gene>
    <name evidence="2" type="ORF">MsAc7_01930</name>
</gene>
<feature type="compositionally biased region" description="Basic residues" evidence="1">
    <location>
        <begin position="33"/>
        <end position="52"/>
    </location>
</feature>
<sequence>MNHRLEICAKLRHDFIKKRLEDLKMETNGLKKSEKKRKKRKEKTKRMKKIKLTKKEKSDENQFFNALSITISAIRSSAPIGFL</sequence>
<dbReference type="AlphaFoldDB" id="A0AA96V1F1"/>
<organism evidence="2 3">
    <name type="scientific">Methanolapillus millepedarum</name>
    <dbReference type="NCBI Taxonomy" id="3028296"/>
    <lineage>
        <taxon>Archaea</taxon>
        <taxon>Methanobacteriati</taxon>
        <taxon>Methanobacteriota</taxon>
        <taxon>Stenosarchaea group</taxon>
        <taxon>Methanomicrobia</taxon>
        <taxon>Methanosarcinales</taxon>
        <taxon>Methanosarcinaceae</taxon>
        <taxon>Methanolapillus</taxon>
    </lineage>
</organism>
<reference evidence="2 3" key="1">
    <citation type="submission" date="2023-07" db="EMBL/GenBank/DDBJ databases">
        <title>Closed genoem sequence of Methanosarcinaceae archaeon Ac7.</title>
        <authorList>
            <person name="Poehlein A."/>
            <person name="Protasov E."/>
            <person name="Platt K."/>
            <person name="Reeh H."/>
            <person name="Daniel R."/>
            <person name="Brune A."/>
        </authorList>
    </citation>
    <scope>NUCLEOTIDE SEQUENCE [LARGE SCALE GENOMIC DNA]</scope>
    <source>
        <strain evidence="2 3">Ac7</strain>
    </source>
</reference>
<dbReference type="Proteomes" id="UP001303587">
    <property type="component" value="Chromosome"/>
</dbReference>
<name>A0AA96V1F1_9EURY</name>